<dbReference type="PIRSF" id="PIRSF016498">
    <property type="entry name" value="UCP016498"/>
    <property type="match status" value="1"/>
</dbReference>
<accession>A0ABS2WM37</accession>
<dbReference type="EMBL" id="JAFHAP010000013">
    <property type="protein sequence ID" value="MBN2910608.1"/>
    <property type="molecule type" value="Genomic_DNA"/>
</dbReference>
<sequence>MSKRYFTLEEANRLLPVIRKDVLQLQRLKREFDTKYRELQMLKAGRGNGGQMGEDPFFEREAELEFLNIQARGLIDWINGTGAQLKDIEMGLVDFPSIVDGREVLLCWQVGEESITHWHHPWEGYLYRKKIAHEDEGKDE</sequence>
<dbReference type="Pfam" id="PF09969">
    <property type="entry name" value="DUF2203"/>
    <property type="match status" value="1"/>
</dbReference>
<evidence type="ECO:0000313" key="2">
    <source>
        <dbReference type="Proteomes" id="UP001177120"/>
    </source>
</evidence>
<dbReference type="Proteomes" id="UP001177120">
    <property type="component" value="Unassembled WGS sequence"/>
</dbReference>
<dbReference type="RefSeq" id="WP_205496671.1">
    <property type="nucleotide sequence ID" value="NZ_JAFHAP010000013.1"/>
</dbReference>
<evidence type="ECO:0000313" key="1">
    <source>
        <dbReference type="EMBL" id="MBN2910608.1"/>
    </source>
</evidence>
<reference evidence="1" key="1">
    <citation type="journal article" date="2024" name="Int. J. Syst. Evol. Microbiol.">
        <title>Polycladomyces zharkentensis sp. nov., a novel thermophilic cellulose- and starch-degrading member of the Bacillota from a geothermal aquifer in Kazakhstan.</title>
        <authorList>
            <person name="Mashzhan A."/>
            <person name="Kistaubayeva A."/>
            <person name="Javier-Lopez R."/>
            <person name="Bissenova U."/>
            <person name="Bissenbay A."/>
            <person name="Birkeland N.K."/>
        </authorList>
    </citation>
    <scope>NUCLEOTIDE SEQUENCE</scope>
    <source>
        <strain evidence="1">ZKZ2T</strain>
    </source>
</reference>
<gene>
    <name evidence="1" type="ORF">JQC72_13975</name>
</gene>
<keyword evidence="2" id="KW-1185">Reference proteome</keyword>
<name>A0ABS2WM37_9BACL</name>
<proteinExistence type="predicted"/>
<dbReference type="InterPro" id="IPR018699">
    <property type="entry name" value="DUF2203"/>
</dbReference>
<comment type="caution">
    <text evidence="1">The sequence shown here is derived from an EMBL/GenBank/DDBJ whole genome shotgun (WGS) entry which is preliminary data.</text>
</comment>
<protein>
    <submittedName>
        <fullName evidence="1">DUF2203 domain-containing protein</fullName>
    </submittedName>
</protein>
<organism evidence="1 2">
    <name type="scientific">Polycladomyces zharkentensis</name>
    <dbReference type="NCBI Taxonomy" id="2807616"/>
    <lineage>
        <taxon>Bacteria</taxon>
        <taxon>Bacillati</taxon>
        <taxon>Bacillota</taxon>
        <taxon>Bacilli</taxon>
        <taxon>Bacillales</taxon>
        <taxon>Thermoactinomycetaceae</taxon>
        <taxon>Polycladomyces</taxon>
    </lineage>
</organism>